<dbReference type="InParanoid" id="A0A0H2S047"/>
<dbReference type="EMBL" id="KQ085934">
    <property type="protein sequence ID" value="KLO15108.1"/>
    <property type="molecule type" value="Genomic_DNA"/>
</dbReference>
<dbReference type="Gene3D" id="3.30.710.10">
    <property type="entry name" value="Potassium Channel Kv1.1, Chain A"/>
    <property type="match status" value="1"/>
</dbReference>
<dbReference type="STRING" id="27342.A0A0H2S047"/>
<feature type="domain" description="BTB" evidence="2">
    <location>
        <begin position="42"/>
        <end position="148"/>
    </location>
</feature>
<dbReference type="InterPro" id="IPR011333">
    <property type="entry name" value="SKP1/BTB/POZ_sf"/>
</dbReference>
<proteinExistence type="predicted"/>
<dbReference type="SMART" id="SM00225">
    <property type="entry name" value="BTB"/>
    <property type="match status" value="1"/>
</dbReference>
<evidence type="ECO:0000313" key="4">
    <source>
        <dbReference type="Proteomes" id="UP000053477"/>
    </source>
</evidence>
<organism evidence="3 4">
    <name type="scientific">Schizopora paradoxa</name>
    <dbReference type="NCBI Taxonomy" id="27342"/>
    <lineage>
        <taxon>Eukaryota</taxon>
        <taxon>Fungi</taxon>
        <taxon>Dikarya</taxon>
        <taxon>Basidiomycota</taxon>
        <taxon>Agaricomycotina</taxon>
        <taxon>Agaricomycetes</taxon>
        <taxon>Hymenochaetales</taxon>
        <taxon>Schizoporaceae</taxon>
        <taxon>Schizopora</taxon>
    </lineage>
</organism>
<gene>
    <name evidence="3" type="ORF">SCHPADRAFT_825297</name>
</gene>
<dbReference type="AlphaFoldDB" id="A0A0H2S047"/>
<evidence type="ECO:0000259" key="2">
    <source>
        <dbReference type="SMART" id="SM00225"/>
    </source>
</evidence>
<dbReference type="SUPFAM" id="SSF54695">
    <property type="entry name" value="POZ domain"/>
    <property type="match status" value="1"/>
</dbReference>
<accession>A0A0H2S047</accession>
<keyword evidence="4" id="KW-1185">Reference proteome</keyword>
<feature type="compositionally biased region" description="Pro residues" evidence="1">
    <location>
        <begin position="259"/>
        <end position="280"/>
    </location>
</feature>
<reference evidence="3 4" key="1">
    <citation type="submission" date="2015-04" db="EMBL/GenBank/DDBJ databases">
        <title>Complete genome sequence of Schizopora paradoxa KUC8140, a cosmopolitan wood degrader in East Asia.</title>
        <authorList>
            <consortium name="DOE Joint Genome Institute"/>
            <person name="Min B."/>
            <person name="Park H."/>
            <person name="Jang Y."/>
            <person name="Kim J.-J."/>
            <person name="Kim K.H."/>
            <person name="Pangilinan J."/>
            <person name="Lipzen A."/>
            <person name="Riley R."/>
            <person name="Grigoriev I.V."/>
            <person name="Spatafora J.W."/>
            <person name="Choi I.-G."/>
        </authorList>
    </citation>
    <scope>NUCLEOTIDE SEQUENCE [LARGE SCALE GENOMIC DNA]</scope>
    <source>
        <strain evidence="3 4">KUC8140</strain>
    </source>
</reference>
<dbReference type="Pfam" id="PF00651">
    <property type="entry name" value="BTB"/>
    <property type="match status" value="1"/>
</dbReference>
<dbReference type="InterPro" id="IPR000210">
    <property type="entry name" value="BTB/POZ_dom"/>
</dbReference>
<evidence type="ECO:0000256" key="1">
    <source>
        <dbReference type="SAM" id="MobiDB-lite"/>
    </source>
</evidence>
<feature type="compositionally biased region" description="Low complexity" evidence="1">
    <location>
        <begin position="14"/>
        <end position="25"/>
    </location>
</feature>
<feature type="region of interest" description="Disordered" evidence="1">
    <location>
        <begin position="1"/>
        <end position="31"/>
    </location>
</feature>
<feature type="region of interest" description="Disordered" evidence="1">
    <location>
        <begin position="215"/>
        <end position="293"/>
    </location>
</feature>
<protein>
    <recommendedName>
        <fullName evidence="2">BTB domain-containing protein</fullName>
    </recommendedName>
</protein>
<dbReference type="OrthoDB" id="2367075at2759"/>
<name>A0A0H2S047_9AGAM</name>
<evidence type="ECO:0000313" key="3">
    <source>
        <dbReference type="EMBL" id="KLO15108.1"/>
    </source>
</evidence>
<sequence>MRGRSGSLARFRRSSGSSTSQTPSSPVKPELTRHPHFYYEDGSLVILVETTLFRVYRTLLTRHSSVFSDVFLMHPSNEHEGKSDEHPFILEGISCVDFERFMEALLPRNPGSYALHSIEEWKSVLALATRWEVEPLRTLAMKHFESLPFTEFDAVDRILLATQYDFNNNWAFHAYMNLCVRAQALNGSEISRLGPEKSAQISQIRERSMNLKKGFTLNHPGKRTGNPPPSAIGLTRTNSTMHARSANHHGGNAKSASPMSPPPPPPPPPKYRLPPRPPSPTASLASQATRSTVRLVASHEERAWPDCFGNAKVASWVTATFSISPNRSPP</sequence>
<dbReference type="Proteomes" id="UP000053477">
    <property type="component" value="Unassembled WGS sequence"/>
</dbReference>